<keyword evidence="2" id="KW-1133">Transmembrane helix</keyword>
<dbReference type="Pfam" id="PF07332">
    <property type="entry name" value="Phage_holin_3_6"/>
    <property type="match status" value="1"/>
</dbReference>
<evidence type="ECO:0000256" key="1">
    <source>
        <dbReference type="SAM" id="MobiDB-lite"/>
    </source>
</evidence>
<sequence>MGEQAKTRPSSVQKVIADIIDLFELQLELMSVDSQEATRKLTKAAVLAGVAIPLGGAALTIALAGCGLLLSEMTSLSVGTAILLTGAVFIAVVGVLLFMALKAVTAAGSAMSETKSEFAENLRWLKATLLRPSRSPRNQIRRESFSGSDQRSYSESASESAYRSHWRNGSARPAR</sequence>
<evidence type="ECO:0000313" key="4">
    <source>
        <dbReference type="Proteomes" id="UP000315471"/>
    </source>
</evidence>
<feature type="region of interest" description="Disordered" evidence="1">
    <location>
        <begin position="135"/>
        <end position="175"/>
    </location>
</feature>
<feature type="transmembrane region" description="Helical" evidence="2">
    <location>
        <begin position="44"/>
        <end position="70"/>
    </location>
</feature>
<dbReference type="Proteomes" id="UP000315471">
    <property type="component" value="Unassembled WGS sequence"/>
</dbReference>
<dbReference type="OrthoDB" id="286918at2"/>
<dbReference type="InterPro" id="IPR009937">
    <property type="entry name" value="Phage_holin_3_6"/>
</dbReference>
<feature type="transmembrane region" description="Helical" evidence="2">
    <location>
        <begin position="76"/>
        <end position="101"/>
    </location>
</feature>
<proteinExistence type="predicted"/>
<protein>
    <recommendedName>
        <fullName evidence="5">Phage holin family protein</fullName>
    </recommendedName>
</protein>
<dbReference type="AlphaFoldDB" id="A0A5C6DF65"/>
<name>A0A5C6DF65_9BACT</name>
<keyword evidence="2" id="KW-0812">Transmembrane</keyword>
<comment type="caution">
    <text evidence="3">The sequence shown here is derived from an EMBL/GenBank/DDBJ whole genome shotgun (WGS) entry which is preliminary data.</text>
</comment>
<evidence type="ECO:0000256" key="2">
    <source>
        <dbReference type="SAM" id="Phobius"/>
    </source>
</evidence>
<reference evidence="3 4" key="1">
    <citation type="submission" date="2019-02" db="EMBL/GenBank/DDBJ databases">
        <title>Deep-cultivation of Planctomycetes and their phenomic and genomic characterization uncovers novel biology.</title>
        <authorList>
            <person name="Wiegand S."/>
            <person name="Jogler M."/>
            <person name="Boedeker C."/>
            <person name="Pinto D."/>
            <person name="Vollmers J."/>
            <person name="Rivas-Marin E."/>
            <person name="Kohn T."/>
            <person name="Peeters S.H."/>
            <person name="Heuer A."/>
            <person name="Rast P."/>
            <person name="Oberbeckmann S."/>
            <person name="Bunk B."/>
            <person name="Jeske O."/>
            <person name="Meyerdierks A."/>
            <person name="Storesund J.E."/>
            <person name="Kallscheuer N."/>
            <person name="Luecker S."/>
            <person name="Lage O.M."/>
            <person name="Pohl T."/>
            <person name="Merkel B.J."/>
            <person name="Hornburger P."/>
            <person name="Mueller R.-W."/>
            <person name="Bruemmer F."/>
            <person name="Labrenz M."/>
            <person name="Spormann A.M."/>
            <person name="Op Den Camp H."/>
            <person name="Overmann J."/>
            <person name="Amann R."/>
            <person name="Jetten M.S.M."/>
            <person name="Mascher T."/>
            <person name="Medema M.H."/>
            <person name="Devos D.P."/>
            <person name="Kaster A.-K."/>
            <person name="Ovreas L."/>
            <person name="Rohde M."/>
            <person name="Galperin M.Y."/>
            <person name="Jogler C."/>
        </authorList>
    </citation>
    <scope>NUCLEOTIDE SEQUENCE [LARGE SCALE GENOMIC DNA]</scope>
    <source>
        <strain evidence="3 4">Q31b</strain>
    </source>
</reference>
<evidence type="ECO:0008006" key="5">
    <source>
        <dbReference type="Google" id="ProtNLM"/>
    </source>
</evidence>
<keyword evidence="2" id="KW-0472">Membrane</keyword>
<keyword evidence="4" id="KW-1185">Reference proteome</keyword>
<dbReference type="EMBL" id="SJPY01000010">
    <property type="protein sequence ID" value="TWU35322.1"/>
    <property type="molecule type" value="Genomic_DNA"/>
</dbReference>
<gene>
    <name evidence="3" type="ORF">Q31b_54180</name>
</gene>
<dbReference type="RefSeq" id="WP_146602498.1">
    <property type="nucleotide sequence ID" value="NZ_SJPY01000010.1"/>
</dbReference>
<evidence type="ECO:0000313" key="3">
    <source>
        <dbReference type="EMBL" id="TWU35322.1"/>
    </source>
</evidence>
<organism evidence="3 4">
    <name type="scientific">Novipirellula aureliae</name>
    <dbReference type="NCBI Taxonomy" id="2527966"/>
    <lineage>
        <taxon>Bacteria</taxon>
        <taxon>Pseudomonadati</taxon>
        <taxon>Planctomycetota</taxon>
        <taxon>Planctomycetia</taxon>
        <taxon>Pirellulales</taxon>
        <taxon>Pirellulaceae</taxon>
        <taxon>Novipirellula</taxon>
    </lineage>
</organism>
<accession>A0A5C6DF65</accession>
<feature type="compositionally biased region" description="Low complexity" evidence="1">
    <location>
        <begin position="151"/>
        <end position="163"/>
    </location>
</feature>